<protein>
    <submittedName>
        <fullName evidence="6">DNA-binding transcriptional repressor</fullName>
    </submittedName>
</protein>
<keyword evidence="7" id="KW-1185">Reference proteome</keyword>
<reference evidence="6 7" key="1">
    <citation type="submission" date="2017-10" db="EMBL/GenBank/DDBJ databases">
        <authorList>
            <person name="Banno H."/>
            <person name="Chua N.-H."/>
        </authorList>
    </citation>
    <scope>NUCLEOTIDE SEQUENCE [LARGE SCALE GENOMIC DNA]</scope>
    <source>
        <strain evidence="6">Vibrio tapetis CECT4600</strain>
    </source>
</reference>
<keyword evidence="3 6" id="KW-0238">DNA-binding</keyword>
<evidence type="ECO:0000256" key="1">
    <source>
        <dbReference type="ARBA" id="ARBA00022491"/>
    </source>
</evidence>
<dbReference type="EMBL" id="LT960611">
    <property type="protein sequence ID" value="SON50440.1"/>
    <property type="molecule type" value="Genomic_DNA"/>
</dbReference>
<evidence type="ECO:0000256" key="3">
    <source>
        <dbReference type="ARBA" id="ARBA00023125"/>
    </source>
</evidence>
<dbReference type="PROSITE" id="PS50932">
    <property type="entry name" value="HTH_LACI_2"/>
    <property type="match status" value="1"/>
</dbReference>
<dbReference type="Gene3D" id="1.10.260.40">
    <property type="entry name" value="lambda repressor-like DNA-binding domains"/>
    <property type="match status" value="1"/>
</dbReference>
<dbReference type="KEGG" id="vta:A2461"/>
<proteinExistence type="predicted"/>
<evidence type="ECO:0000313" key="6">
    <source>
        <dbReference type="EMBL" id="SON50440.1"/>
    </source>
</evidence>
<dbReference type="PROSITE" id="PS00356">
    <property type="entry name" value="HTH_LACI_1"/>
    <property type="match status" value="1"/>
</dbReference>
<dbReference type="AlphaFoldDB" id="A0A2N8ZEW8"/>
<dbReference type="SUPFAM" id="SSF53822">
    <property type="entry name" value="Periplasmic binding protein-like I"/>
    <property type="match status" value="1"/>
</dbReference>
<keyword evidence="4" id="KW-0804">Transcription</keyword>
<dbReference type="OrthoDB" id="9798934at2"/>
<dbReference type="Proteomes" id="UP000235828">
    <property type="component" value="Chromosome A"/>
</dbReference>
<keyword evidence="2" id="KW-0805">Transcription regulation</keyword>
<dbReference type="CDD" id="cd06289">
    <property type="entry name" value="PBP1_MalI-like"/>
    <property type="match status" value="1"/>
</dbReference>
<dbReference type="InterPro" id="IPR000843">
    <property type="entry name" value="HTH_LacI"/>
</dbReference>
<evidence type="ECO:0000256" key="2">
    <source>
        <dbReference type="ARBA" id="ARBA00023015"/>
    </source>
</evidence>
<accession>A0A2N8ZEW8</accession>
<evidence type="ECO:0000313" key="7">
    <source>
        <dbReference type="Proteomes" id="UP000235828"/>
    </source>
</evidence>
<dbReference type="GO" id="GO:0003700">
    <property type="term" value="F:DNA-binding transcription factor activity"/>
    <property type="evidence" value="ECO:0007669"/>
    <property type="project" value="TreeGrafter"/>
</dbReference>
<dbReference type="SMART" id="SM00354">
    <property type="entry name" value="HTH_LACI"/>
    <property type="match status" value="1"/>
</dbReference>
<keyword evidence="1" id="KW-0678">Repressor</keyword>
<evidence type="ECO:0000259" key="5">
    <source>
        <dbReference type="PROSITE" id="PS50932"/>
    </source>
</evidence>
<dbReference type="InterPro" id="IPR001761">
    <property type="entry name" value="Peripla_BP/Lac1_sug-bd_dom"/>
</dbReference>
<dbReference type="CDD" id="cd01392">
    <property type="entry name" value="HTH_LacI"/>
    <property type="match status" value="1"/>
</dbReference>
<evidence type="ECO:0000256" key="4">
    <source>
        <dbReference type="ARBA" id="ARBA00023163"/>
    </source>
</evidence>
<dbReference type="PANTHER" id="PTHR30146:SF148">
    <property type="entry name" value="HTH-TYPE TRANSCRIPTIONAL REPRESSOR PURR-RELATED"/>
    <property type="match status" value="1"/>
</dbReference>
<feature type="domain" description="HTH lacI-type" evidence="5">
    <location>
        <begin position="6"/>
        <end position="60"/>
    </location>
</feature>
<dbReference type="Pfam" id="PF00356">
    <property type="entry name" value="LacI"/>
    <property type="match status" value="1"/>
</dbReference>
<gene>
    <name evidence="6" type="primary">malI</name>
    <name evidence="6" type="ORF">VTAP4600_A2461</name>
</gene>
<name>A0A2N8ZEW8_9VIBR</name>
<dbReference type="GO" id="GO:0000976">
    <property type="term" value="F:transcription cis-regulatory region binding"/>
    <property type="evidence" value="ECO:0007669"/>
    <property type="project" value="TreeGrafter"/>
</dbReference>
<dbReference type="Pfam" id="PF00532">
    <property type="entry name" value="Peripla_BP_1"/>
    <property type="match status" value="1"/>
</dbReference>
<sequence>MKKKAVKINDVAKHAGVSVSTVSLVLGNKGRISEATIKKVNQAVNELGYVRNEAAANLRTQHSNLIGLILRDITDPFYAEITSGISSVLEKHGYMLFLAQYGDDSDKLTKCVRSMIQQGVAGIAFNPLRGGTSQVIELANNASIPAICLSRATVDDSVDNVCPDNSLAAKLATQHLIEQGHRHIAYVGGSGDSLTRAERIGGYCTTLMQYGLMFKNEWVVECDQSQQNAADIVENLLHHHPQITALLCHRSKTAIGAVYAANRVNRRVGKDQYIEKQISIIGFDDVPEAQLCTPSLTFTSSPAYEIGKQAGQRLVNQLKHPQTGIQKIIIPPTLIRRESA</sequence>
<organism evidence="6 7">
    <name type="scientific">Vibrio tapetis subsp. tapetis</name>
    <dbReference type="NCBI Taxonomy" id="1671868"/>
    <lineage>
        <taxon>Bacteria</taxon>
        <taxon>Pseudomonadati</taxon>
        <taxon>Pseudomonadota</taxon>
        <taxon>Gammaproteobacteria</taxon>
        <taxon>Vibrionales</taxon>
        <taxon>Vibrionaceae</taxon>
        <taxon>Vibrio</taxon>
    </lineage>
</organism>
<dbReference type="NCBIfam" id="NF007449">
    <property type="entry name" value="PRK10014.1"/>
    <property type="match status" value="1"/>
</dbReference>
<dbReference type="SUPFAM" id="SSF47413">
    <property type="entry name" value="lambda repressor-like DNA-binding domains"/>
    <property type="match status" value="1"/>
</dbReference>
<dbReference type="InterPro" id="IPR010982">
    <property type="entry name" value="Lambda_DNA-bd_dom_sf"/>
</dbReference>
<dbReference type="Gene3D" id="3.40.50.2300">
    <property type="match status" value="2"/>
</dbReference>
<dbReference type="RefSeq" id="WP_102522921.1">
    <property type="nucleotide sequence ID" value="NZ_LT960611.1"/>
</dbReference>
<dbReference type="InterPro" id="IPR028082">
    <property type="entry name" value="Peripla_BP_I"/>
</dbReference>
<dbReference type="PANTHER" id="PTHR30146">
    <property type="entry name" value="LACI-RELATED TRANSCRIPTIONAL REPRESSOR"/>
    <property type="match status" value="1"/>
</dbReference>